<feature type="compositionally biased region" description="Gly residues" evidence="1">
    <location>
        <begin position="88"/>
        <end position="103"/>
    </location>
</feature>
<evidence type="ECO:0000313" key="3">
    <source>
        <dbReference type="EMBL" id="EGY21197.1"/>
    </source>
</evidence>
<organism evidence="3 4">
    <name type="scientific">Verticillium dahliae (strain VdLs.17 / ATCC MYA-4575 / FGSC 10137)</name>
    <name type="common">Verticillium wilt</name>
    <dbReference type="NCBI Taxonomy" id="498257"/>
    <lineage>
        <taxon>Eukaryota</taxon>
        <taxon>Fungi</taxon>
        <taxon>Dikarya</taxon>
        <taxon>Ascomycota</taxon>
        <taxon>Pezizomycotina</taxon>
        <taxon>Sordariomycetes</taxon>
        <taxon>Hypocreomycetidae</taxon>
        <taxon>Glomerellales</taxon>
        <taxon>Plectosphaerellaceae</taxon>
        <taxon>Verticillium</taxon>
    </lineage>
</organism>
<keyword evidence="2" id="KW-1133">Transmembrane helix</keyword>
<sequence length="170" mass="17829">MPDTASSVSLALCTLYMVLYLAPFAACHCRKSWLLTPVWPGPGQGRQAPPTEHGQQAAGSRQWAAGATSNRRTRTTHEGHSRQRAAGRGHGAGVNGHEPGGQGWPRLKKAKHGSLGVGASRCPEGLPWLSPLTCRQRPAVAVTSTSTVTDKAKAKATTTATANGTVRCLT</sequence>
<dbReference type="AlphaFoldDB" id="G2WWU2"/>
<dbReference type="HOGENOM" id="CLU_1571813_0_0_1"/>
<evidence type="ECO:0000313" key="4">
    <source>
        <dbReference type="Proteomes" id="UP000001611"/>
    </source>
</evidence>
<keyword evidence="2" id="KW-0472">Membrane</keyword>
<feature type="transmembrane region" description="Helical" evidence="2">
    <location>
        <begin position="6"/>
        <end position="26"/>
    </location>
</feature>
<evidence type="ECO:0000256" key="1">
    <source>
        <dbReference type="SAM" id="MobiDB-lite"/>
    </source>
</evidence>
<dbReference type="RefSeq" id="XP_009651669.1">
    <property type="nucleotide sequence ID" value="XM_009653374.1"/>
</dbReference>
<keyword evidence="4" id="KW-1185">Reference proteome</keyword>
<keyword evidence="2" id="KW-0812">Transmembrane</keyword>
<gene>
    <name evidence="3" type="ORF">VDAG_02721</name>
</gene>
<feature type="region of interest" description="Disordered" evidence="1">
    <location>
        <begin position="43"/>
        <end position="117"/>
    </location>
</feature>
<accession>G2WWU2</accession>
<protein>
    <submittedName>
        <fullName evidence="3">Uncharacterized protein</fullName>
    </submittedName>
</protein>
<dbReference type="GeneID" id="20704184"/>
<dbReference type="EMBL" id="DS572698">
    <property type="protein sequence ID" value="EGY21197.1"/>
    <property type="molecule type" value="Genomic_DNA"/>
</dbReference>
<name>G2WWU2_VERDV</name>
<dbReference type="Proteomes" id="UP000001611">
    <property type="component" value="Chromosome 3"/>
</dbReference>
<dbReference type="InParanoid" id="G2WWU2"/>
<reference evidence="3 4" key="1">
    <citation type="submission" date="2008-03" db="EMBL/GenBank/DDBJ databases">
        <title>The Genome Sequence of Verticillium dahliae VdLs.17.</title>
        <authorList>
            <consortium name="The Broad Institute Genome Sequencing Platform"/>
            <person name="Ma L.-J.J."/>
            <person name="Klosterman S.J."/>
            <person name="Subbarao K."/>
            <person name="Dobinson K."/>
            <person name="Veronese P."/>
            <person name="Kang S."/>
            <person name="Gold S.E."/>
            <person name="Young S."/>
            <person name="Jaffe D."/>
            <person name="Gnerre S."/>
            <person name="Berlin A."/>
            <person name="Heiman D."/>
            <person name="Hepburn T."/>
            <person name="Sykes S."/>
            <person name="Alvarado L."/>
            <person name="Kodira C.D."/>
            <person name="Lander E."/>
            <person name="Galagan J."/>
            <person name="Nusbaum C."/>
            <person name="Birren B."/>
        </authorList>
    </citation>
    <scope>NUCLEOTIDE SEQUENCE [LARGE SCALE GENOMIC DNA]</scope>
    <source>
        <strain evidence="4">VdLs.17 / ATCC MYA-4575 / FGSC 10137</strain>
    </source>
</reference>
<proteinExistence type="predicted"/>
<evidence type="ECO:0000256" key="2">
    <source>
        <dbReference type="SAM" id="Phobius"/>
    </source>
</evidence>
<dbReference type="KEGG" id="vda:VDAG_02721"/>